<evidence type="ECO:0000313" key="2">
    <source>
        <dbReference type="Proteomes" id="UP000319927"/>
    </source>
</evidence>
<dbReference type="EMBL" id="VIXA01000001">
    <property type="protein sequence ID" value="TWG28256.1"/>
    <property type="molecule type" value="Genomic_DNA"/>
</dbReference>
<comment type="caution">
    <text evidence="1">The sequence shown here is derived from an EMBL/GenBank/DDBJ whole genome shotgun (WGS) entry which is preliminary data.</text>
</comment>
<evidence type="ECO:0000313" key="1">
    <source>
        <dbReference type="EMBL" id="TWG28256.1"/>
    </source>
</evidence>
<proteinExistence type="predicted"/>
<reference evidence="1 2" key="1">
    <citation type="submission" date="2019-06" db="EMBL/GenBank/DDBJ databases">
        <title>Sequencing the genomes of 1000 actinobacteria strains.</title>
        <authorList>
            <person name="Klenk H.-P."/>
        </authorList>
    </citation>
    <scope>NUCLEOTIDE SEQUENCE [LARGE SCALE GENOMIC DNA]</scope>
    <source>
        <strain evidence="1 2">DSM 102131</strain>
    </source>
</reference>
<dbReference type="AlphaFoldDB" id="A0A561WWL0"/>
<keyword evidence="2" id="KW-1185">Reference proteome</keyword>
<sequence length="98" mass="10580">MFELMKFPCCLQPVDDVLEPSFGLRGLGGDLDQEGPTSPLGRNIDAQIAGFPLLCLDVSYVWHFAEKFPDKPLKLPALDIIATCHGPPVPPLAGPKVP</sequence>
<dbReference type="Proteomes" id="UP000319927">
    <property type="component" value="Unassembled WGS sequence"/>
</dbReference>
<name>A0A561WWL0_9ACTN</name>
<accession>A0A561WWL0</accession>
<organism evidence="1 2">
    <name type="scientific">Micromonospora palomenae</name>
    <dbReference type="NCBI Taxonomy" id="1461247"/>
    <lineage>
        <taxon>Bacteria</taxon>
        <taxon>Bacillati</taxon>
        <taxon>Actinomycetota</taxon>
        <taxon>Actinomycetes</taxon>
        <taxon>Micromonosporales</taxon>
        <taxon>Micromonosporaceae</taxon>
        <taxon>Micromonospora</taxon>
    </lineage>
</organism>
<gene>
    <name evidence="1" type="ORF">FHX75_111407</name>
</gene>
<protein>
    <submittedName>
        <fullName evidence="1">Uncharacterized protein</fullName>
    </submittedName>
</protein>